<dbReference type="Gene3D" id="3.30.420.10">
    <property type="entry name" value="Ribonuclease H-like superfamily/Ribonuclease H"/>
    <property type="match status" value="1"/>
</dbReference>
<evidence type="ECO:0000313" key="1">
    <source>
        <dbReference type="EMBL" id="RDX66947.1"/>
    </source>
</evidence>
<dbReference type="Proteomes" id="UP000257109">
    <property type="component" value="Unassembled WGS sequence"/>
</dbReference>
<reference evidence="1" key="1">
    <citation type="submission" date="2018-05" db="EMBL/GenBank/DDBJ databases">
        <title>Draft genome of Mucuna pruriens seed.</title>
        <authorList>
            <person name="Nnadi N.E."/>
            <person name="Vos R."/>
            <person name="Hasami M.H."/>
            <person name="Devisetty U.K."/>
            <person name="Aguiy J.C."/>
        </authorList>
    </citation>
    <scope>NUCLEOTIDE SEQUENCE [LARGE SCALE GENOMIC DNA]</scope>
    <source>
        <strain evidence="1">JCA_2017</strain>
    </source>
</reference>
<keyword evidence="2" id="KW-1185">Reference proteome</keyword>
<evidence type="ECO:0000313" key="2">
    <source>
        <dbReference type="Proteomes" id="UP000257109"/>
    </source>
</evidence>
<proteinExistence type="predicted"/>
<dbReference type="EMBL" id="QJKJ01013186">
    <property type="protein sequence ID" value="RDX66947.1"/>
    <property type="molecule type" value="Genomic_DNA"/>
</dbReference>
<feature type="non-terminal residue" evidence="1">
    <location>
        <position position="1"/>
    </location>
</feature>
<sequence length="153" mass="17696">MGPFDLYLQYCGIAPQNIMHGSPEQNGVVERCNLPKYLWSEALKMTFYILNRVLSKFILNFRQKENVDDEVDPPVMVETPQLIKIFAQIPLRSTRGRRPTIGNDFMVYLSEDAYDIGDIVDLKSYQKVVSCPQRDMWKHAMKKDMESMLVNGA</sequence>
<protein>
    <recommendedName>
        <fullName evidence="3">Integrase catalytic domain-containing protein</fullName>
    </recommendedName>
</protein>
<name>A0A371ELM0_MUCPR</name>
<dbReference type="GO" id="GO:0003676">
    <property type="term" value="F:nucleic acid binding"/>
    <property type="evidence" value="ECO:0007669"/>
    <property type="project" value="InterPro"/>
</dbReference>
<gene>
    <name evidence="1" type="ORF">CR513_54228</name>
</gene>
<comment type="caution">
    <text evidence="1">The sequence shown here is derived from an EMBL/GenBank/DDBJ whole genome shotgun (WGS) entry which is preliminary data.</text>
</comment>
<organism evidence="1 2">
    <name type="scientific">Mucuna pruriens</name>
    <name type="common">Velvet bean</name>
    <name type="synonym">Dolichos pruriens</name>
    <dbReference type="NCBI Taxonomy" id="157652"/>
    <lineage>
        <taxon>Eukaryota</taxon>
        <taxon>Viridiplantae</taxon>
        <taxon>Streptophyta</taxon>
        <taxon>Embryophyta</taxon>
        <taxon>Tracheophyta</taxon>
        <taxon>Spermatophyta</taxon>
        <taxon>Magnoliopsida</taxon>
        <taxon>eudicotyledons</taxon>
        <taxon>Gunneridae</taxon>
        <taxon>Pentapetalae</taxon>
        <taxon>rosids</taxon>
        <taxon>fabids</taxon>
        <taxon>Fabales</taxon>
        <taxon>Fabaceae</taxon>
        <taxon>Papilionoideae</taxon>
        <taxon>50 kb inversion clade</taxon>
        <taxon>NPAAA clade</taxon>
        <taxon>indigoferoid/millettioid clade</taxon>
        <taxon>Phaseoleae</taxon>
        <taxon>Mucuna</taxon>
    </lineage>
</organism>
<dbReference type="SUPFAM" id="SSF53098">
    <property type="entry name" value="Ribonuclease H-like"/>
    <property type="match status" value="1"/>
</dbReference>
<evidence type="ECO:0008006" key="3">
    <source>
        <dbReference type="Google" id="ProtNLM"/>
    </source>
</evidence>
<accession>A0A371ELM0</accession>
<dbReference type="AlphaFoldDB" id="A0A371ELM0"/>
<dbReference type="InterPro" id="IPR012337">
    <property type="entry name" value="RNaseH-like_sf"/>
</dbReference>
<dbReference type="InterPro" id="IPR036397">
    <property type="entry name" value="RNaseH_sf"/>
</dbReference>